<keyword evidence="1" id="KW-0175">Coiled coil</keyword>
<reference evidence="4" key="1">
    <citation type="submission" date="2022-10" db="EMBL/GenBank/DDBJ databases">
        <authorList>
            <person name="Chen Y."/>
            <person name="Dougan E. K."/>
            <person name="Chan C."/>
            <person name="Rhodes N."/>
            <person name="Thang M."/>
        </authorList>
    </citation>
    <scope>NUCLEOTIDE SEQUENCE</scope>
</reference>
<protein>
    <submittedName>
        <fullName evidence="6">Transmembrane protein</fullName>
    </submittedName>
</protein>
<evidence type="ECO:0000313" key="6">
    <source>
        <dbReference type="EMBL" id="CAL4781413.1"/>
    </source>
</evidence>
<feature type="compositionally biased region" description="Low complexity" evidence="2">
    <location>
        <begin position="287"/>
        <end position="297"/>
    </location>
</feature>
<proteinExistence type="predicted"/>
<dbReference type="Proteomes" id="UP001152797">
    <property type="component" value="Unassembled WGS sequence"/>
</dbReference>
<evidence type="ECO:0000313" key="7">
    <source>
        <dbReference type="Proteomes" id="UP001152797"/>
    </source>
</evidence>
<evidence type="ECO:0000256" key="1">
    <source>
        <dbReference type="SAM" id="Coils"/>
    </source>
</evidence>
<gene>
    <name evidence="4" type="ORF">C1SCF055_LOCUS20777</name>
</gene>
<accession>A0A9P1FZP2</accession>
<feature type="transmembrane region" description="Helical" evidence="3">
    <location>
        <begin position="12"/>
        <end position="33"/>
    </location>
</feature>
<sequence>MEEVDLSDSLAEFTTIFGLFLAALVGMIGSGGAALGHQWGWAAGLLAFGCANSVLLQNYSRLHLPHVRRRLEQRLKELSQQKDALLKDVQQVQRASRKTGIVQLRAHIFLQSVNVIRNMDYLTRCIKTEVQRMSSEKARKTQLQKRLVASGLQLLLALLPHSSPQWQEEALGGEQCAELASVIFSRRAVQSNQASQLISSSYADSRKRLWLLFRMVHLSSAIPTEVQGKLSALMDSYLRPVLVERRLPTGYCQAVGRGLQPQAMLEDGLQGTRSARRDEERPKSPTARGRSASGSASVDEEAESEDHFSFAASTASKVSNSSASKVTSDTSKAVRRLFATRGDLLQVLKRLPQQALQSQGGCSTQAESLLRGICTSVVVGVPQELVPNSAASHAALVGLGIGYRYGRSYSLSFAQITLELTVVVPTSAGPKELSVQFSQLSDCEPSSADASNAWSDLTAALPLRFNDAALRVRRRNLKKAKETLRSLR</sequence>
<feature type="region of interest" description="Disordered" evidence="2">
    <location>
        <begin position="263"/>
        <end position="304"/>
    </location>
</feature>
<organism evidence="4">
    <name type="scientific">Cladocopium goreaui</name>
    <dbReference type="NCBI Taxonomy" id="2562237"/>
    <lineage>
        <taxon>Eukaryota</taxon>
        <taxon>Sar</taxon>
        <taxon>Alveolata</taxon>
        <taxon>Dinophyceae</taxon>
        <taxon>Suessiales</taxon>
        <taxon>Symbiodiniaceae</taxon>
        <taxon>Cladocopium</taxon>
    </lineage>
</organism>
<name>A0A9P1FZP2_9DINO</name>
<evidence type="ECO:0000256" key="3">
    <source>
        <dbReference type="SAM" id="Phobius"/>
    </source>
</evidence>
<comment type="caution">
    <text evidence="4">The sequence shown here is derived from an EMBL/GenBank/DDBJ whole genome shotgun (WGS) entry which is preliminary data.</text>
</comment>
<feature type="transmembrane region" description="Helical" evidence="3">
    <location>
        <begin position="39"/>
        <end position="60"/>
    </location>
</feature>
<keyword evidence="3" id="KW-0472">Membrane</keyword>
<evidence type="ECO:0000313" key="4">
    <source>
        <dbReference type="EMBL" id="CAI3994101.1"/>
    </source>
</evidence>
<evidence type="ECO:0000256" key="2">
    <source>
        <dbReference type="SAM" id="MobiDB-lite"/>
    </source>
</evidence>
<dbReference type="EMBL" id="CAMXCT010001909">
    <property type="protein sequence ID" value="CAI3994101.1"/>
    <property type="molecule type" value="Genomic_DNA"/>
</dbReference>
<feature type="coiled-coil region" evidence="1">
    <location>
        <begin position="68"/>
        <end position="95"/>
    </location>
</feature>
<dbReference type="OrthoDB" id="445162at2759"/>
<reference evidence="5" key="2">
    <citation type="submission" date="2024-04" db="EMBL/GenBank/DDBJ databases">
        <authorList>
            <person name="Chen Y."/>
            <person name="Shah S."/>
            <person name="Dougan E. K."/>
            <person name="Thang M."/>
            <person name="Chan C."/>
        </authorList>
    </citation>
    <scope>NUCLEOTIDE SEQUENCE [LARGE SCALE GENOMIC DNA]</scope>
</reference>
<keyword evidence="3 6" id="KW-0812">Transmembrane</keyword>
<dbReference type="AlphaFoldDB" id="A0A9P1FZP2"/>
<dbReference type="EMBL" id="CAMXCT020001909">
    <property type="protein sequence ID" value="CAL1147476.1"/>
    <property type="molecule type" value="Genomic_DNA"/>
</dbReference>
<evidence type="ECO:0000313" key="5">
    <source>
        <dbReference type="EMBL" id="CAL1147476.1"/>
    </source>
</evidence>
<keyword evidence="3" id="KW-1133">Transmembrane helix</keyword>
<dbReference type="EMBL" id="CAMXCT030001909">
    <property type="protein sequence ID" value="CAL4781413.1"/>
    <property type="molecule type" value="Genomic_DNA"/>
</dbReference>
<keyword evidence="7" id="KW-1185">Reference proteome</keyword>